<dbReference type="Proteomes" id="UP000267096">
    <property type="component" value="Unassembled WGS sequence"/>
</dbReference>
<proteinExistence type="predicted"/>
<evidence type="ECO:0000313" key="1">
    <source>
        <dbReference type="EMBL" id="VDK25342.1"/>
    </source>
</evidence>
<organism evidence="1 2">
    <name type="scientific">Anisakis simplex</name>
    <name type="common">Herring worm</name>
    <dbReference type="NCBI Taxonomy" id="6269"/>
    <lineage>
        <taxon>Eukaryota</taxon>
        <taxon>Metazoa</taxon>
        <taxon>Ecdysozoa</taxon>
        <taxon>Nematoda</taxon>
        <taxon>Chromadorea</taxon>
        <taxon>Rhabditida</taxon>
        <taxon>Spirurina</taxon>
        <taxon>Ascaridomorpha</taxon>
        <taxon>Ascaridoidea</taxon>
        <taxon>Anisakidae</taxon>
        <taxon>Anisakis</taxon>
        <taxon>Anisakis simplex complex</taxon>
    </lineage>
</organism>
<evidence type="ECO:0008006" key="3">
    <source>
        <dbReference type="Google" id="ProtNLM"/>
    </source>
</evidence>
<accession>A0A3P6NLD7</accession>
<reference evidence="1 2" key="1">
    <citation type="submission" date="2018-11" db="EMBL/GenBank/DDBJ databases">
        <authorList>
            <consortium name="Pathogen Informatics"/>
        </authorList>
    </citation>
    <scope>NUCLEOTIDE SEQUENCE [LARGE SCALE GENOMIC DNA]</scope>
</reference>
<dbReference type="AlphaFoldDB" id="A0A3P6NLD7"/>
<dbReference type="EMBL" id="UYRR01010310">
    <property type="protein sequence ID" value="VDK25342.1"/>
    <property type="molecule type" value="Genomic_DNA"/>
</dbReference>
<protein>
    <recommendedName>
        <fullName evidence="3">Fibronectin type-III domain-containing protein</fullName>
    </recommendedName>
</protein>
<evidence type="ECO:0000313" key="2">
    <source>
        <dbReference type="Proteomes" id="UP000267096"/>
    </source>
</evidence>
<dbReference type="OrthoDB" id="5866024at2759"/>
<sequence>MNSQTIHIAMADNPKAFAYIFEFSTMSTSPDDWMFAGASVRPEVTFTIPDPCRDYQFRVLIVLRSTNPAHQLMVLRPRAIKVELPEFVVDTENVGDRSQSNSTAFQIAASMINHAFLELHSIGTSIHFRMDFRSLCSLLFTYNT</sequence>
<keyword evidence="2" id="KW-1185">Reference proteome</keyword>
<gene>
    <name evidence="1" type="ORF">ASIM_LOCUS5335</name>
</gene>
<name>A0A3P6NLD7_ANISI</name>